<dbReference type="AlphaFoldDB" id="A0A6A0AZN0"/>
<evidence type="ECO:0000313" key="3">
    <source>
        <dbReference type="Proteomes" id="UP000484988"/>
    </source>
</evidence>
<proteinExistence type="predicted"/>
<sequence>MEDFRPKLLAKSTMARKAADAAIDATKTALVEMARKHGRTVLHQRPQLGDLFHRELHDDGSNHTRSSNADGITRH</sequence>
<dbReference type="EMBL" id="BLLG01000012">
    <property type="protein sequence ID" value="GFH37928.1"/>
    <property type="molecule type" value="Genomic_DNA"/>
</dbReference>
<evidence type="ECO:0000313" key="2">
    <source>
        <dbReference type="EMBL" id="GFH37928.1"/>
    </source>
</evidence>
<reference evidence="2 3" key="1">
    <citation type="submission" date="2020-02" db="EMBL/GenBank/DDBJ databases">
        <title>Whole Genome Shotgun Sequence of Streptomyces sp. strain CWH03.</title>
        <authorList>
            <person name="Dohra H."/>
            <person name="Kodani S."/>
            <person name="Yamamura H."/>
        </authorList>
    </citation>
    <scope>NUCLEOTIDE SEQUENCE [LARGE SCALE GENOMIC DNA]</scope>
    <source>
        <strain evidence="2 3">CWH03</strain>
    </source>
</reference>
<comment type="caution">
    <text evidence="2">The sequence shown here is derived from an EMBL/GenBank/DDBJ whole genome shotgun (WGS) entry which is preliminary data.</text>
</comment>
<keyword evidence="3" id="KW-1185">Reference proteome</keyword>
<protein>
    <recommendedName>
        <fullName evidence="4">Transposase</fullName>
    </recommendedName>
</protein>
<accession>A0A6A0AZN0</accession>
<name>A0A6A0AZN0_9ACTN</name>
<evidence type="ECO:0000256" key="1">
    <source>
        <dbReference type="SAM" id="MobiDB-lite"/>
    </source>
</evidence>
<feature type="compositionally biased region" description="Basic and acidic residues" evidence="1">
    <location>
        <begin position="52"/>
        <end position="62"/>
    </location>
</feature>
<gene>
    <name evidence="2" type="ORF">SCWH03_41680</name>
</gene>
<feature type="region of interest" description="Disordered" evidence="1">
    <location>
        <begin position="52"/>
        <end position="75"/>
    </location>
</feature>
<dbReference type="Proteomes" id="UP000484988">
    <property type="component" value="Unassembled WGS sequence"/>
</dbReference>
<feature type="compositionally biased region" description="Polar residues" evidence="1">
    <location>
        <begin position="63"/>
        <end position="75"/>
    </location>
</feature>
<evidence type="ECO:0008006" key="4">
    <source>
        <dbReference type="Google" id="ProtNLM"/>
    </source>
</evidence>
<organism evidence="2 3">
    <name type="scientific">Streptomyces pacificus</name>
    <dbReference type="NCBI Taxonomy" id="2705029"/>
    <lineage>
        <taxon>Bacteria</taxon>
        <taxon>Bacillati</taxon>
        <taxon>Actinomycetota</taxon>
        <taxon>Actinomycetes</taxon>
        <taxon>Kitasatosporales</taxon>
        <taxon>Streptomycetaceae</taxon>
        <taxon>Streptomyces</taxon>
    </lineage>
</organism>